<protein>
    <submittedName>
        <fullName evidence="1">Glycosyltransferase</fullName>
    </submittedName>
</protein>
<dbReference type="EMBL" id="CP013020">
    <property type="protein sequence ID" value="ALK86007.1"/>
    <property type="molecule type" value="Genomic_DNA"/>
</dbReference>
<organism evidence="1 2">
    <name type="scientific">Phocaeicola vulgatus</name>
    <name type="common">Bacteroides vulgatus</name>
    <dbReference type="NCBI Taxonomy" id="821"/>
    <lineage>
        <taxon>Bacteria</taxon>
        <taxon>Pseudomonadati</taxon>
        <taxon>Bacteroidota</taxon>
        <taxon>Bacteroidia</taxon>
        <taxon>Bacteroidales</taxon>
        <taxon>Bacteroidaceae</taxon>
        <taxon>Phocaeicola</taxon>
    </lineage>
</organism>
<dbReference type="Proteomes" id="UP000061587">
    <property type="component" value="Chromosome"/>
</dbReference>
<name>A0A0P0LJY8_PHOVU</name>
<accession>A0A0P0LJY8</accession>
<evidence type="ECO:0000313" key="2">
    <source>
        <dbReference type="Proteomes" id="UP000061587"/>
    </source>
</evidence>
<dbReference type="AlphaFoldDB" id="A0A0P0LJY8"/>
<dbReference type="SUPFAM" id="SSF53448">
    <property type="entry name" value="Nucleotide-diphospho-sugar transferases"/>
    <property type="match status" value="1"/>
</dbReference>
<dbReference type="CDD" id="cd00761">
    <property type="entry name" value="Glyco_tranf_GTA_type"/>
    <property type="match status" value="1"/>
</dbReference>
<dbReference type="InterPro" id="IPR029044">
    <property type="entry name" value="Nucleotide-diphossugar_trans"/>
</dbReference>
<proteinExistence type="predicted"/>
<dbReference type="PATRIC" id="fig|821.40.peg.4146"/>
<gene>
    <name evidence="1" type="ORF">BvMPK_3445</name>
</gene>
<reference evidence="1 2" key="2">
    <citation type="journal article" date="2016" name="Genome Biol. Evol.">
        <title>Extensive mobilome-driven genome diversification in mouse gut-associated Bacteroides vulgatus mpk.</title>
        <authorList>
            <person name="Lange A."/>
            <person name="Beier S."/>
            <person name="Steimle A."/>
            <person name="Autenrieth I.B."/>
            <person name="Huson D.H."/>
            <person name="Frick J.S."/>
        </authorList>
    </citation>
    <scope>NUCLEOTIDE SEQUENCE [LARGE SCALE GENOMIC DNA]</scope>
    <source>
        <strain evidence="2">mpk</strain>
    </source>
</reference>
<dbReference type="RefSeq" id="WP_226890802.1">
    <property type="nucleotide sequence ID" value="NZ_CAXKYE010000024.1"/>
</dbReference>
<evidence type="ECO:0000313" key="1">
    <source>
        <dbReference type="EMBL" id="ALK86007.1"/>
    </source>
</evidence>
<sequence length="303" mass="35568">MELYNKFMKLLHIGQYLNNFQKDIIYQNRKDRLTELALCSSTKGISKERYCQKEVIVSLTTYGKRLYDVYLAIESIMQQSMKPNRIVLWLGDELKNRPLPRILGFQQQRGLEIVFCKDIYSYTKLIPALRKFPNDIIITVDDDLIYNVDMVERLVGAYIDDPSYIYCCRMHKMRLKKNGLLEGYMAWDWETSLLDASPLNFPTGCGGVLYPPHCFNDEVFNENVFLNICKFADDVWFKAMSLYNGVQSKRIVTRNSKGKEYIENMEVQDVGLYHINNNKTVNRNDIQLKAVFDKYNLYALLKK</sequence>
<reference evidence="2" key="1">
    <citation type="submission" date="2015-10" db="EMBL/GenBank/DDBJ databases">
        <title>Extensive mobilome-driven genome diversification in gut-associated Bacteroides vulgatus mpk.</title>
        <authorList>
            <person name="Beier S."/>
            <person name="Lange A."/>
            <person name="Huson D.H."/>
            <person name="Frick J.-S."/>
            <person name="Autenrieth I.B."/>
        </authorList>
    </citation>
    <scope>NUCLEOTIDE SEQUENCE [LARGE SCALE GENOMIC DNA]</scope>
    <source>
        <strain evidence="2">mpk</strain>
    </source>
</reference>